<keyword evidence="13" id="KW-1185">Reference proteome</keyword>
<dbReference type="GO" id="GO:0005886">
    <property type="term" value="C:plasma membrane"/>
    <property type="evidence" value="ECO:0007669"/>
    <property type="project" value="UniProtKB-SubCell"/>
</dbReference>
<comment type="similarity">
    <text evidence="2">Belongs to the ABC transporter superfamily.</text>
</comment>
<feature type="transmembrane region" description="Helical" evidence="9">
    <location>
        <begin position="85"/>
        <end position="104"/>
    </location>
</feature>
<evidence type="ECO:0000313" key="13">
    <source>
        <dbReference type="Proteomes" id="UP000233491"/>
    </source>
</evidence>
<dbReference type="EMBL" id="PJNW01000002">
    <property type="protein sequence ID" value="PKR91043.1"/>
    <property type="molecule type" value="Genomic_DNA"/>
</dbReference>
<dbReference type="PROSITE" id="PS50929">
    <property type="entry name" value="ABC_TM1F"/>
    <property type="match status" value="1"/>
</dbReference>
<feature type="transmembrane region" description="Helical" evidence="9">
    <location>
        <begin position="39"/>
        <end position="65"/>
    </location>
</feature>
<feature type="transmembrane region" description="Helical" evidence="9">
    <location>
        <begin position="273"/>
        <end position="294"/>
    </location>
</feature>
<evidence type="ECO:0000256" key="9">
    <source>
        <dbReference type="SAM" id="Phobius"/>
    </source>
</evidence>
<dbReference type="AlphaFoldDB" id="A0A2N3M2J0"/>
<dbReference type="PANTHER" id="PTHR43394">
    <property type="entry name" value="ATP-DEPENDENT PERMEASE MDL1, MITOCHONDRIAL"/>
    <property type="match status" value="1"/>
</dbReference>
<dbReference type="InterPro" id="IPR036640">
    <property type="entry name" value="ABC1_TM_sf"/>
</dbReference>
<feature type="transmembrane region" description="Helical" evidence="9">
    <location>
        <begin position="187"/>
        <end position="206"/>
    </location>
</feature>
<keyword evidence="3 9" id="KW-0812">Transmembrane</keyword>
<dbReference type="InterPro" id="IPR017871">
    <property type="entry name" value="ABC_transporter-like_CS"/>
</dbReference>
<dbReference type="Proteomes" id="UP000233491">
    <property type="component" value="Unassembled WGS sequence"/>
</dbReference>
<dbReference type="Pfam" id="PF00664">
    <property type="entry name" value="ABC_membrane"/>
    <property type="match status" value="1"/>
</dbReference>
<keyword evidence="7 9" id="KW-0472">Membrane</keyword>
<dbReference type="InterPro" id="IPR027417">
    <property type="entry name" value="P-loop_NTPase"/>
</dbReference>
<reference evidence="12 13" key="1">
    <citation type="submission" date="2017-12" db="EMBL/GenBank/DDBJ databases">
        <title>Anaerobic carbon monoxide metabolism by Pleomorphomonas carboxyditropha sp. nov., a new mesophilic hydrogenogenic carboxidotroph.</title>
        <authorList>
            <person name="Esquivel-Elizondo S."/>
            <person name="Krajmalnik-Brown R."/>
        </authorList>
    </citation>
    <scope>NUCLEOTIDE SEQUENCE [LARGE SCALE GENOMIC DNA]</scope>
    <source>
        <strain evidence="12 13">R5-392</strain>
    </source>
</reference>
<feature type="domain" description="ABC transmembrane type-1" evidence="11">
    <location>
        <begin position="43"/>
        <end position="330"/>
    </location>
</feature>
<dbReference type="GO" id="GO:0005524">
    <property type="term" value="F:ATP binding"/>
    <property type="evidence" value="ECO:0007669"/>
    <property type="project" value="UniProtKB-KW"/>
</dbReference>
<comment type="subcellular location">
    <subcellularLocation>
        <location evidence="1">Cell membrane</location>
        <topology evidence="1">Multi-pass membrane protein</topology>
    </subcellularLocation>
</comment>
<feature type="transmembrane region" description="Helical" evidence="9">
    <location>
        <begin position="161"/>
        <end position="181"/>
    </location>
</feature>
<dbReference type="GO" id="GO:0015421">
    <property type="term" value="F:ABC-type oligopeptide transporter activity"/>
    <property type="evidence" value="ECO:0007669"/>
    <property type="project" value="TreeGrafter"/>
</dbReference>
<feature type="domain" description="ABC transporter" evidence="10">
    <location>
        <begin position="364"/>
        <end position="606"/>
    </location>
</feature>
<evidence type="ECO:0000259" key="10">
    <source>
        <dbReference type="PROSITE" id="PS50893"/>
    </source>
</evidence>
<dbReference type="Gene3D" id="1.20.1560.10">
    <property type="entry name" value="ABC transporter type 1, transmembrane domain"/>
    <property type="match status" value="1"/>
</dbReference>
<name>A0A2N3M2J0_9HYPH</name>
<comment type="function">
    <text evidence="8">Part of an ABC transporter complex. Transmembrane domains (TMD) form a pore in the inner membrane and the ATP-binding domain (NBD) is responsible for energy generation.</text>
</comment>
<proteinExistence type="inferred from homology"/>
<dbReference type="InterPro" id="IPR003593">
    <property type="entry name" value="AAA+_ATPase"/>
</dbReference>
<evidence type="ECO:0000259" key="11">
    <source>
        <dbReference type="PROSITE" id="PS50929"/>
    </source>
</evidence>
<dbReference type="PROSITE" id="PS50893">
    <property type="entry name" value="ABC_TRANSPORTER_2"/>
    <property type="match status" value="1"/>
</dbReference>
<evidence type="ECO:0000313" key="12">
    <source>
        <dbReference type="EMBL" id="PKR91043.1"/>
    </source>
</evidence>
<keyword evidence="4" id="KW-0547">Nucleotide-binding</keyword>
<dbReference type="SMART" id="SM00382">
    <property type="entry name" value="AAA"/>
    <property type="match status" value="1"/>
</dbReference>
<keyword evidence="6 9" id="KW-1133">Transmembrane helix</keyword>
<dbReference type="SUPFAM" id="SSF90123">
    <property type="entry name" value="ABC transporter transmembrane region"/>
    <property type="match status" value="1"/>
</dbReference>
<dbReference type="OrthoDB" id="9804259at2"/>
<comment type="caution">
    <text evidence="12">The sequence shown here is derived from an EMBL/GenBank/DDBJ whole genome shotgun (WGS) entry which is preliminary data.</text>
</comment>
<accession>A0A2N3M2J0</accession>
<dbReference type="Pfam" id="PF00005">
    <property type="entry name" value="ABC_tran"/>
    <property type="match status" value="1"/>
</dbReference>
<keyword evidence="5 12" id="KW-0067">ATP-binding</keyword>
<evidence type="ECO:0000256" key="2">
    <source>
        <dbReference type="ARBA" id="ARBA00005417"/>
    </source>
</evidence>
<dbReference type="InterPro" id="IPR039421">
    <property type="entry name" value="Type_1_exporter"/>
</dbReference>
<dbReference type="FunFam" id="3.40.50.300:FF:000218">
    <property type="entry name" value="Multidrug ABC transporter ATP-binding protein"/>
    <property type="match status" value="1"/>
</dbReference>
<evidence type="ECO:0000256" key="5">
    <source>
        <dbReference type="ARBA" id="ARBA00022840"/>
    </source>
</evidence>
<dbReference type="SUPFAM" id="SSF52540">
    <property type="entry name" value="P-loop containing nucleoside triphosphate hydrolases"/>
    <property type="match status" value="1"/>
</dbReference>
<evidence type="ECO:0000256" key="8">
    <source>
        <dbReference type="ARBA" id="ARBA00024725"/>
    </source>
</evidence>
<dbReference type="PANTHER" id="PTHR43394:SF1">
    <property type="entry name" value="ATP-BINDING CASSETTE SUB-FAMILY B MEMBER 10, MITOCHONDRIAL"/>
    <property type="match status" value="1"/>
</dbReference>
<sequence>MFAWFETRIDPFKPTSGVHPLTPPTTKWRILRFFLGETGWPLAVMAGLTLLLSLIEVALPISIGWLIDAVTEADRSGDRVIDGRVILVFLLLLLAARPLIALLAQLVRNQVLSRNIGTLVRWRTHEFVARADISFFQNDFVGRIATKVTQTGQAIRSLLRLFADQLLFVVLYMVGVVGYLLVKHPLFAAPLIVWTVAYAILVSTYVPKSRAAAREVADTASIFSGRLVDGYSNYMTVRLFTASTREDAYVREALENGVTATGKQMRLMTGLSAMLTLVNGLLLAASGLVGVRLWSHGLATPGDIASVIAMTMQIQQLSRFATMSLSDLFESVGTLDDTVRSLSRPQLITDRPDAKPLAVTGGGIEIDRVSFGYGTGKDARLAIDDLTLDIAPGERIGLVGRSGAGKSTLVSLLLRLYDLETGAIRIDGQNIAKVTQNSLRAAVGVVTQDTSLLHRSIRDNIKYGRPDASDEEMLAAARMAHADEFIPDLVDNKGRTGFDAYVGERGVKLSGGQRQRIAIARVLLKNAPILVLDEATSALDSDVEAAIQESLGVLMEGKTVIAIAHRLSTIARMDRLVVMDRGRIIEMGSHADLVAKGGLYAGLWSRQTGGFLNIDEDEPA</sequence>
<protein>
    <submittedName>
        <fullName evidence="12">Multidrug ABC transporter ATP-binding protein</fullName>
    </submittedName>
</protein>
<evidence type="ECO:0000256" key="1">
    <source>
        <dbReference type="ARBA" id="ARBA00004651"/>
    </source>
</evidence>
<evidence type="ECO:0000256" key="3">
    <source>
        <dbReference type="ARBA" id="ARBA00022692"/>
    </source>
</evidence>
<evidence type="ECO:0000256" key="4">
    <source>
        <dbReference type="ARBA" id="ARBA00022741"/>
    </source>
</evidence>
<dbReference type="PROSITE" id="PS00211">
    <property type="entry name" value="ABC_TRANSPORTER_1"/>
    <property type="match status" value="1"/>
</dbReference>
<dbReference type="InterPro" id="IPR003439">
    <property type="entry name" value="ABC_transporter-like_ATP-bd"/>
</dbReference>
<organism evidence="12 13">
    <name type="scientific">Pleomorphomonas diazotrophica</name>
    <dbReference type="NCBI Taxonomy" id="1166257"/>
    <lineage>
        <taxon>Bacteria</taxon>
        <taxon>Pseudomonadati</taxon>
        <taxon>Pseudomonadota</taxon>
        <taxon>Alphaproteobacteria</taxon>
        <taxon>Hyphomicrobiales</taxon>
        <taxon>Pleomorphomonadaceae</taxon>
        <taxon>Pleomorphomonas</taxon>
    </lineage>
</organism>
<dbReference type="InterPro" id="IPR011527">
    <property type="entry name" value="ABC1_TM_dom"/>
</dbReference>
<dbReference type="Gene3D" id="3.40.50.300">
    <property type="entry name" value="P-loop containing nucleotide triphosphate hydrolases"/>
    <property type="match status" value="1"/>
</dbReference>
<evidence type="ECO:0000256" key="6">
    <source>
        <dbReference type="ARBA" id="ARBA00022989"/>
    </source>
</evidence>
<evidence type="ECO:0000256" key="7">
    <source>
        <dbReference type="ARBA" id="ARBA00023136"/>
    </source>
</evidence>
<dbReference type="GO" id="GO:0016887">
    <property type="term" value="F:ATP hydrolysis activity"/>
    <property type="evidence" value="ECO:0007669"/>
    <property type="project" value="InterPro"/>
</dbReference>
<gene>
    <name evidence="12" type="ORF">CXZ10_01040</name>
</gene>